<feature type="compositionally biased region" description="Low complexity" evidence="1">
    <location>
        <begin position="67"/>
        <end position="79"/>
    </location>
</feature>
<organism evidence="2 3">
    <name type="scientific">Aspergillus glaucus CBS 516.65</name>
    <dbReference type="NCBI Taxonomy" id="1160497"/>
    <lineage>
        <taxon>Eukaryota</taxon>
        <taxon>Fungi</taxon>
        <taxon>Dikarya</taxon>
        <taxon>Ascomycota</taxon>
        <taxon>Pezizomycotina</taxon>
        <taxon>Eurotiomycetes</taxon>
        <taxon>Eurotiomycetidae</taxon>
        <taxon>Eurotiales</taxon>
        <taxon>Aspergillaceae</taxon>
        <taxon>Aspergillus</taxon>
        <taxon>Aspergillus subgen. Aspergillus</taxon>
    </lineage>
</organism>
<dbReference type="VEuPathDB" id="FungiDB:ASPGLDRAFT_997923"/>
<evidence type="ECO:0000313" key="3">
    <source>
        <dbReference type="Proteomes" id="UP000184300"/>
    </source>
</evidence>
<feature type="region of interest" description="Disordered" evidence="1">
    <location>
        <begin position="49"/>
        <end position="83"/>
    </location>
</feature>
<name>A0A1L9VV78_ASPGL</name>
<dbReference type="EMBL" id="KV878890">
    <property type="protein sequence ID" value="OJJ87823.1"/>
    <property type="molecule type" value="Genomic_DNA"/>
</dbReference>
<protein>
    <submittedName>
        <fullName evidence="2">Uncharacterized protein</fullName>
    </submittedName>
</protein>
<dbReference type="AlphaFoldDB" id="A0A1L9VV78"/>
<dbReference type="Proteomes" id="UP000184300">
    <property type="component" value="Unassembled WGS sequence"/>
</dbReference>
<evidence type="ECO:0000256" key="1">
    <source>
        <dbReference type="SAM" id="MobiDB-lite"/>
    </source>
</evidence>
<keyword evidence="3" id="KW-1185">Reference proteome</keyword>
<feature type="region of interest" description="Disordered" evidence="1">
    <location>
        <begin position="104"/>
        <end position="149"/>
    </location>
</feature>
<dbReference type="RefSeq" id="XP_022404506.1">
    <property type="nucleotide sequence ID" value="XM_022550643.1"/>
</dbReference>
<evidence type="ECO:0000313" key="2">
    <source>
        <dbReference type="EMBL" id="OJJ87823.1"/>
    </source>
</evidence>
<proteinExistence type="predicted"/>
<dbReference type="GeneID" id="34466903"/>
<accession>A0A1L9VV78</accession>
<gene>
    <name evidence="2" type="ORF">ASPGLDRAFT_997923</name>
</gene>
<reference evidence="3" key="1">
    <citation type="journal article" date="2017" name="Genome Biol.">
        <title>Comparative genomics reveals high biological diversity and specific adaptations in the industrially and medically important fungal genus Aspergillus.</title>
        <authorList>
            <person name="de Vries R.P."/>
            <person name="Riley R."/>
            <person name="Wiebenga A."/>
            <person name="Aguilar-Osorio G."/>
            <person name="Amillis S."/>
            <person name="Uchima C.A."/>
            <person name="Anderluh G."/>
            <person name="Asadollahi M."/>
            <person name="Askin M."/>
            <person name="Barry K."/>
            <person name="Battaglia E."/>
            <person name="Bayram O."/>
            <person name="Benocci T."/>
            <person name="Braus-Stromeyer S.A."/>
            <person name="Caldana C."/>
            <person name="Canovas D."/>
            <person name="Cerqueira G.C."/>
            <person name="Chen F."/>
            <person name="Chen W."/>
            <person name="Choi C."/>
            <person name="Clum A."/>
            <person name="Dos Santos R.A."/>
            <person name="Damasio A.R."/>
            <person name="Diallinas G."/>
            <person name="Emri T."/>
            <person name="Fekete E."/>
            <person name="Flipphi M."/>
            <person name="Freyberg S."/>
            <person name="Gallo A."/>
            <person name="Gournas C."/>
            <person name="Habgood R."/>
            <person name="Hainaut M."/>
            <person name="Harispe M.L."/>
            <person name="Henrissat B."/>
            <person name="Hilden K.S."/>
            <person name="Hope R."/>
            <person name="Hossain A."/>
            <person name="Karabika E."/>
            <person name="Karaffa L."/>
            <person name="Karanyi Z."/>
            <person name="Krasevec N."/>
            <person name="Kuo A."/>
            <person name="Kusch H."/>
            <person name="LaButti K."/>
            <person name="Lagendijk E.L."/>
            <person name="Lapidus A."/>
            <person name="Levasseur A."/>
            <person name="Lindquist E."/>
            <person name="Lipzen A."/>
            <person name="Logrieco A.F."/>
            <person name="MacCabe A."/>
            <person name="Maekelae M.R."/>
            <person name="Malavazi I."/>
            <person name="Melin P."/>
            <person name="Meyer V."/>
            <person name="Mielnichuk N."/>
            <person name="Miskei M."/>
            <person name="Molnar A.P."/>
            <person name="Mule G."/>
            <person name="Ngan C.Y."/>
            <person name="Orejas M."/>
            <person name="Orosz E."/>
            <person name="Ouedraogo J.P."/>
            <person name="Overkamp K.M."/>
            <person name="Park H.-S."/>
            <person name="Perrone G."/>
            <person name="Piumi F."/>
            <person name="Punt P.J."/>
            <person name="Ram A.F."/>
            <person name="Ramon A."/>
            <person name="Rauscher S."/>
            <person name="Record E."/>
            <person name="Riano-Pachon D.M."/>
            <person name="Robert V."/>
            <person name="Roehrig J."/>
            <person name="Ruller R."/>
            <person name="Salamov A."/>
            <person name="Salih N.S."/>
            <person name="Samson R.A."/>
            <person name="Sandor E."/>
            <person name="Sanguinetti M."/>
            <person name="Schuetze T."/>
            <person name="Sepcic K."/>
            <person name="Shelest E."/>
            <person name="Sherlock G."/>
            <person name="Sophianopoulou V."/>
            <person name="Squina F.M."/>
            <person name="Sun H."/>
            <person name="Susca A."/>
            <person name="Todd R.B."/>
            <person name="Tsang A."/>
            <person name="Unkles S.E."/>
            <person name="van de Wiele N."/>
            <person name="van Rossen-Uffink D."/>
            <person name="Oliveira J.V."/>
            <person name="Vesth T.C."/>
            <person name="Visser J."/>
            <person name="Yu J.-H."/>
            <person name="Zhou M."/>
            <person name="Andersen M.R."/>
            <person name="Archer D.B."/>
            <person name="Baker S.E."/>
            <person name="Benoit I."/>
            <person name="Brakhage A.A."/>
            <person name="Braus G.H."/>
            <person name="Fischer R."/>
            <person name="Frisvad J.C."/>
            <person name="Goldman G.H."/>
            <person name="Houbraken J."/>
            <person name="Oakley B."/>
            <person name="Pocsi I."/>
            <person name="Scazzocchio C."/>
            <person name="Seiboth B."/>
            <person name="vanKuyk P.A."/>
            <person name="Wortman J."/>
            <person name="Dyer P.S."/>
            <person name="Grigoriev I.V."/>
        </authorList>
    </citation>
    <scope>NUCLEOTIDE SEQUENCE [LARGE SCALE GENOMIC DNA]</scope>
    <source>
        <strain evidence="3">CBS 516.65</strain>
    </source>
</reference>
<sequence>MTADATGLDAKYKKLVNLKILDKFTQNQSSQRINYFMYHYTMSSNRNWNTGNFAFPPHDQAQKKASKGGQQSDQQSSQGIFANMDPSKQVCYYFPVFNTERANSIQRNNAPKGGLSGGGFTASSQTAQDSQRRGSRQAYMFDESEMPDE</sequence>
<dbReference type="OrthoDB" id="4501139at2759"/>